<protein>
    <submittedName>
        <fullName evidence="7">Transcription antitermination factor NusB</fullName>
    </submittedName>
</protein>
<dbReference type="PANTHER" id="PTHR11078:SF3">
    <property type="entry name" value="ANTITERMINATION NUSB DOMAIN-CONTAINING PROTEIN"/>
    <property type="match status" value="1"/>
</dbReference>
<feature type="domain" description="NusB/RsmB/TIM44" evidence="6">
    <location>
        <begin position="4"/>
        <end position="127"/>
    </location>
</feature>
<dbReference type="Gene3D" id="1.10.940.10">
    <property type="entry name" value="NusB-like"/>
    <property type="match status" value="1"/>
</dbReference>
<dbReference type="GO" id="GO:0003723">
    <property type="term" value="F:RNA binding"/>
    <property type="evidence" value="ECO:0007669"/>
    <property type="project" value="UniProtKB-KW"/>
</dbReference>
<keyword evidence="2" id="KW-0889">Transcription antitermination</keyword>
<dbReference type="Proteomes" id="UP000824135">
    <property type="component" value="Unassembled WGS sequence"/>
</dbReference>
<reference evidence="7" key="1">
    <citation type="journal article" date="2021" name="PeerJ">
        <title>Extensive microbial diversity within the chicken gut microbiome revealed by metagenomics and culture.</title>
        <authorList>
            <person name="Gilroy R."/>
            <person name="Ravi A."/>
            <person name="Getino M."/>
            <person name="Pursley I."/>
            <person name="Horton D.L."/>
            <person name="Alikhan N.F."/>
            <person name="Baker D."/>
            <person name="Gharbi K."/>
            <person name="Hall N."/>
            <person name="Watson M."/>
            <person name="Adriaenssens E.M."/>
            <person name="Foster-Nyarko E."/>
            <person name="Jarju S."/>
            <person name="Secka A."/>
            <person name="Antonio M."/>
            <person name="Oren A."/>
            <person name="Chaudhuri R.R."/>
            <person name="La Ragione R."/>
            <person name="Hildebrand F."/>
            <person name="Pallen M.J."/>
        </authorList>
    </citation>
    <scope>NUCLEOTIDE SEQUENCE</scope>
    <source>
        <strain evidence="7">CHK199-9574</strain>
    </source>
</reference>
<dbReference type="SUPFAM" id="SSF48013">
    <property type="entry name" value="NusB-like"/>
    <property type="match status" value="1"/>
</dbReference>
<gene>
    <name evidence="7" type="primary">nusB</name>
    <name evidence="7" type="ORF">H9728_05085</name>
</gene>
<dbReference type="NCBIfam" id="TIGR01951">
    <property type="entry name" value="nusB"/>
    <property type="match status" value="1"/>
</dbReference>
<keyword evidence="3" id="KW-0694">RNA-binding</keyword>
<evidence type="ECO:0000259" key="6">
    <source>
        <dbReference type="Pfam" id="PF01029"/>
    </source>
</evidence>
<dbReference type="PANTHER" id="PTHR11078">
    <property type="entry name" value="N UTILIZATION SUBSTANCE PROTEIN B-RELATED"/>
    <property type="match status" value="1"/>
</dbReference>
<name>A0A9D1Z929_9FIRM</name>
<reference evidence="7" key="2">
    <citation type="submission" date="2021-04" db="EMBL/GenBank/DDBJ databases">
        <authorList>
            <person name="Gilroy R."/>
        </authorList>
    </citation>
    <scope>NUCLEOTIDE SEQUENCE</scope>
    <source>
        <strain evidence="7">CHK199-9574</strain>
    </source>
</reference>
<dbReference type="AlphaFoldDB" id="A0A9D1Z929"/>
<evidence type="ECO:0000256" key="5">
    <source>
        <dbReference type="ARBA" id="ARBA00023163"/>
    </source>
</evidence>
<accession>A0A9D1Z929</accession>
<organism evidence="7 8">
    <name type="scientific">Candidatus Borkfalkia excrementavium</name>
    <dbReference type="NCBI Taxonomy" id="2838505"/>
    <lineage>
        <taxon>Bacteria</taxon>
        <taxon>Bacillati</taxon>
        <taxon>Bacillota</taxon>
        <taxon>Clostridia</taxon>
        <taxon>Christensenellales</taxon>
        <taxon>Christensenellaceae</taxon>
        <taxon>Candidatus Borkfalkia</taxon>
    </lineage>
</organism>
<evidence type="ECO:0000256" key="3">
    <source>
        <dbReference type="ARBA" id="ARBA00022884"/>
    </source>
</evidence>
<sequence>MRSKSRECAFKIIYADLINPNAGSSTRRSVYKSFGLNEEECAYADKLLAEVEEHREELVAVLDKYSIGFSEKRLFPVDKSLLLMALAEMRFEEDVPDIVCIDEAVGLARKYSTEKSAGFVNGILAAYLAGETK</sequence>
<comment type="similarity">
    <text evidence="1">Belongs to the NusB family.</text>
</comment>
<dbReference type="Pfam" id="PF01029">
    <property type="entry name" value="NusB"/>
    <property type="match status" value="1"/>
</dbReference>
<keyword evidence="5" id="KW-0804">Transcription</keyword>
<dbReference type="GO" id="GO:0006353">
    <property type="term" value="P:DNA-templated transcription termination"/>
    <property type="evidence" value="ECO:0007669"/>
    <property type="project" value="InterPro"/>
</dbReference>
<keyword evidence="4" id="KW-0805">Transcription regulation</keyword>
<proteinExistence type="inferred from homology"/>
<evidence type="ECO:0000256" key="4">
    <source>
        <dbReference type="ARBA" id="ARBA00023015"/>
    </source>
</evidence>
<evidence type="ECO:0000256" key="1">
    <source>
        <dbReference type="ARBA" id="ARBA00005952"/>
    </source>
</evidence>
<evidence type="ECO:0000256" key="2">
    <source>
        <dbReference type="ARBA" id="ARBA00022814"/>
    </source>
</evidence>
<dbReference type="GO" id="GO:0031564">
    <property type="term" value="P:transcription antitermination"/>
    <property type="evidence" value="ECO:0007669"/>
    <property type="project" value="UniProtKB-KW"/>
</dbReference>
<comment type="caution">
    <text evidence="7">The sequence shown here is derived from an EMBL/GenBank/DDBJ whole genome shotgun (WGS) entry which is preliminary data.</text>
</comment>
<evidence type="ECO:0000313" key="7">
    <source>
        <dbReference type="EMBL" id="HIY78400.1"/>
    </source>
</evidence>
<dbReference type="GO" id="GO:0005829">
    <property type="term" value="C:cytosol"/>
    <property type="evidence" value="ECO:0007669"/>
    <property type="project" value="TreeGrafter"/>
</dbReference>
<dbReference type="InterPro" id="IPR006027">
    <property type="entry name" value="NusB_RsmB_TIM44"/>
</dbReference>
<dbReference type="InterPro" id="IPR035926">
    <property type="entry name" value="NusB-like_sf"/>
</dbReference>
<dbReference type="EMBL" id="DXCO01000035">
    <property type="protein sequence ID" value="HIY78400.1"/>
    <property type="molecule type" value="Genomic_DNA"/>
</dbReference>
<evidence type="ECO:0000313" key="8">
    <source>
        <dbReference type="Proteomes" id="UP000824135"/>
    </source>
</evidence>
<dbReference type="InterPro" id="IPR011605">
    <property type="entry name" value="NusB_fam"/>
</dbReference>